<accession>X1A3U7</accession>
<gene>
    <name evidence="1" type="ORF">S01H4_29145</name>
</gene>
<evidence type="ECO:0000313" key="1">
    <source>
        <dbReference type="EMBL" id="GAG76785.1"/>
    </source>
</evidence>
<proteinExistence type="predicted"/>
<reference evidence="1" key="1">
    <citation type="journal article" date="2014" name="Front. Microbiol.">
        <title>High frequency of phylogenetically diverse reductive dehalogenase-homologous genes in deep subseafloor sedimentary metagenomes.</title>
        <authorList>
            <person name="Kawai M."/>
            <person name="Futagami T."/>
            <person name="Toyoda A."/>
            <person name="Takaki Y."/>
            <person name="Nishi S."/>
            <person name="Hori S."/>
            <person name="Arai W."/>
            <person name="Tsubouchi T."/>
            <person name="Morono Y."/>
            <person name="Uchiyama I."/>
            <person name="Ito T."/>
            <person name="Fujiyama A."/>
            <person name="Inagaki F."/>
            <person name="Takami H."/>
        </authorList>
    </citation>
    <scope>NUCLEOTIDE SEQUENCE</scope>
    <source>
        <strain evidence="1">Expedition CK06-06</strain>
    </source>
</reference>
<protein>
    <submittedName>
        <fullName evidence="1">Uncharacterized protein</fullName>
    </submittedName>
</protein>
<name>X1A3U7_9ZZZZ</name>
<feature type="non-terminal residue" evidence="1">
    <location>
        <position position="1"/>
    </location>
</feature>
<comment type="caution">
    <text evidence="1">The sequence shown here is derived from an EMBL/GenBank/DDBJ whole genome shotgun (WGS) entry which is preliminary data.</text>
</comment>
<sequence length="100" mass="11365">DNLIVAVTHKGEGIQMKIKTGLNGDHKLEYKKIVERLKNELPDGYEVESEFDEEGNTFSITITGDSKDKEQQIAVQDLIKKISEQLEKVKDSGHRKILIK</sequence>
<dbReference type="EMBL" id="BART01014744">
    <property type="protein sequence ID" value="GAG76785.1"/>
    <property type="molecule type" value="Genomic_DNA"/>
</dbReference>
<dbReference type="AlphaFoldDB" id="X1A3U7"/>
<organism evidence="1">
    <name type="scientific">marine sediment metagenome</name>
    <dbReference type="NCBI Taxonomy" id="412755"/>
    <lineage>
        <taxon>unclassified sequences</taxon>
        <taxon>metagenomes</taxon>
        <taxon>ecological metagenomes</taxon>
    </lineage>
</organism>